<dbReference type="PATRIC" id="fig|1339327.3.peg.4868"/>
<proteinExistence type="predicted"/>
<evidence type="ECO:0000256" key="1">
    <source>
        <dbReference type="SAM" id="MobiDB-lite"/>
    </source>
</evidence>
<comment type="caution">
    <text evidence="2">The sequence shown here is derived from an EMBL/GenBank/DDBJ whole genome shotgun (WGS) entry which is preliminary data.</text>
</comment>
<evidence type="ECO:0000313" key="3">
    <source>
        <dbReference type="Proteomes" id="UP000022082"/>
    </source>
</evidence>
<gene>
    <name evidence="2" type="ORF">M136_4380</name>
</gene>
<dbReference type="Pfam" id="PF13150">
    <property type="entry name" value="TraL_transposon"/>
    <property type="match status" value="1"/>
</dbReference>
<dbReference type="Proteomes" id="UP000022082">
    <property type="component" value="Unassembled WGS sequence"/>
</dbReference>
<organism evidence="2 3">
    <name type="scientific">Bacteroides fragilis str. S36L11</name>
    <dbReference type="NCBI Taxonomy" id="1339327"/>
    <lineage>
        <taxon>Bacteria</taxon>
        <taxon>Pseudomonadati</taxon>
        <taxon>Bacteroidota</taxon>
        <taxon>Bacteroidia</taxon>
        <taxon>Bacteroidales</taxon>
        <taxon>Bacteroidaceae</taxon>
        <taxon>Bacteroides</taxon>
    </lineage>
</organism>
<feature type="region of interest" description="Disordered" evidence="1">
    <location>
        <begin position="75"/>
        <end position="106"/>
    </location>
</feature>
<dbReference type="EMBL" id="JGDJ01000285">
    <property type="protein sequence ID" value="EXZ26458.1"/>
    <property type="molecule type" value="Genomic_DNA"/>
</dbReference>
<dbReference type="InterPro" id="IPR025050">
    <property type="entry name" value="TraL_transposon"/>
</dbReference>
<accession>A0A015X425</accession>
<name>A0A015X425_BACFG</name>
<sequence length="106" mass="12198">MKRKVKSIRKTMWGAYWKLHDKRKRLVARLKGYLDGLPPETRRRIMLGMLAAFAVLALYTFGRAVYDIGRNDGSRMETGHAGRVELPTPVETDNHLTPYSYGTDEE</sequence>
<reference evidence="2 3" key="1">
    <citation type="submission" date="2014-02" db="EMBL/GenBank/DDBJ databases">
        <authorList>
            <person name="Sears C."/>
            <person name="Carroll K."/>
            <person name="Sack B.R."/>
            <person name="Qadri F."/>
            <person name="Myers L.L."/>
            <person name="Chung G.-T."/>
            <person name="Escheverria P."/>
            <person name="Fraser C.M."/>
            <person name="Sadzewicz L."/>
            <person name="Shefchek K.A."/>
            <person name="Tallon L."/>
            <person name="Das S.P."/>
            <person name="Daugherty S."/>
            <person name="Mongodin E.F."/>
        </authorList>
    </citation>
    <scope>NUCLEOTIDE SEQUENCE [LARGE SCALE GENOMIC DNA]</scope>
    <source>
        <strain evidence="2 3">S36L11</strain>
    </source>
</reference>
<dbReference type="AlphaFoldDB" id="A0A015X425"/>
<evidence type="ECO:0008006" key="4">
    <source>
        <dbReference type="Google" id="ProtNLM"/>
    </source>
</evidence>
<evidence type="ECO:0000313" key="2">
    <source>
        <dbReference type="EMBL" id="EXZ26458.1"/>
    </source>
</evidence>
<protein>
    <recommendedName>
        <fullName evidence="4">DUF3989 domain-containing protein</fullName>
    </recommendedName>
</protein>